<dbReference type="EMBL" id="BARU01034948">
    <property type="protein sequence ID" value="GAH69457.1"/>
    <property type="molecule type" value="Genomic_DNA"/>
</dbReference>
<reference evidence="2" key="1">
    <citation type="journal article" date="2014" name="Front. Microbiol.">
        <title>High frequency of phylogenetically diverse reductive dehalogenase-homologous genes in deep subseafloor sedimentary metagenomes.</title>
        <authorList>
            <person name="Kawai M."/>
            <person name="Futagami T."/>
            <person name="Toyoda A."/>
            <person name="Takaki Y."/>
            <person name="Nishi S."/>
            <person name="Hori S."/>
            <person name="Arai W."/>
            <person name="Tsubouchi T."/>
            <person name="Morono Y."/>
            <person name="Uchiyama I."/>
            <person name="Ito T."/>
            <person name="Fujiyama A."/>
            <person name="Inagaki F."/>
            <person name="Takami H."/>
        </authorList>
    </citation>
    <scope>NUCLEOTIDE SEQUENCE</scope>
    <source>
        <strain evidence="2">Expedition CK06-06</strain>
    </source>
</reference>
<evidence type="ECO:0000313" key="2">
    <source>
        <dbReference type="EMBL" id="GAH69457.1"/>
    </source>
</evidence>
<comment type="caution">
    <text evidence="2">The sequence shown here is derived from an EMBL/GenBank/DDBJ whole genome shotgun (WGS) entry which is preliminary data.</text>
</comment>
<name>X1HJ25_9ZZZZ</name>
<feature type="non-terminal residue" evidence="2">
    <location>
        <position position="1"/>
    </location>
</feature>
<evidence type="ECO:0008006" key="3">
    <source>
        <dbReference type="Google" id="ProtNLM"/>
    </source>
</evidence>
<sequence length="183" mass="19379">TSTSTATNTASPTPTATATETPTATATEEPTATQTATATAVPQAAAPANVLVKYLVHQGTGGSVGCGDSLVPVSTGFLPTGDIKEDVKIALNSLFSTGSKYVGNLYNPLYQSNLRVGKVDFRKSTGELTIYLNGGFTKPKDECDKKLYRAQVWDTARQFPEVWRAYIWIGDLLLGDLLATRGG</sequence>
<dbReference type="AlphaFoldDB" id="X1HJ25"/>
<protein>
    <recommendedName>
        <fullName evidence="3">GerMN domain-containing protein</fullName>
    </recommendedName>
</protein>
<gene>
    <name evidence="2" type="ORF">S03H2_54783</name>
</gene>
<organism evidence="2">
    <name type="scientific">marine sediment metagenome</name>
    <dbReference type="NCBI Taxonomy" id="412755"/>
    <lineage>
        <taxon>unclassified sequences</taxon>
        <taxon>metagenomes</taxon>
        <taxon>ecological metagenomes</taxon>
    </lineage>
</organism>
<accession>X1HJ25</accession>
<feature type="region of interest" description="Disordered" evidence="1">
    <location>
        <begin position="1"/>
        <end position="40"/>
    </location>
</feature>
<proteinExistence type="predicted"/>
<evidence type="ECO:0000256" key="1">
    <source>
        <dbReference type="SAM" id="MobiDB-lite"/>
    </source>
</evidence>